<dbReference type="EMBL" id="BAABRI010000001">
    <property type="protein sequence ID" value="GAA5480844.1"/>
    <property type="molecule type" value="Genomic_DNA"/>
</dbReference>
<keyword evidence="1" id="KW-0732">Signal</keyword>
<proteinExistence type="predicted"/>
<protein>
    <recommendedName>
        <fullName evidence="4">Laminin IV type A domain-containing protein</fullName>
    </recommendedName>
</protein>
<name>A0ABP9UNH0_9BACT</name>
<organism evidence="2 3">
    <name type="scientific">Haloferula sargassicola</name>
    <dbReference type="NCBI Taxonomy" id="490096"/>
    <lineage>
        <taxon>Bacteria</taxon>
        <taxon>Pseudomonadati</taxon>
        <taxon>Verrucomicrobiota</taxon>
        <taxon>Verrucomicrobiia</taxon>
        <taxon>Verrucomicrobiales</taxon>
        <taxon>Verrucomicrobiaceae</taxon>
        <taxon>Haloferula</taxon>
    </lineage>
</organism>
<sequence length="279" mass="30412">MRCLLFFLIVPFAHADALAGAWETFPTQNNNDAWNLYSYDDELVAPPLWADTEVDPNPYAYSYFLGGEGVWFFADEFTAGGALVGDYGSVKISAVDVSVSIDPAEIDNIDLAIYANGPAGPGYYFSELYLPEDLGTEPDWYGLRIRFDDLWYYFEETGPRSFTPSAAFLNSIEEVGLRVFPVSGVSNQAYVGIDDFILVPTVDAPGLSPAADNGTFTLSFTPNPGVSATIQTLDPGSSWEAIPGQTALTGPQTYRTAADAARKFFRVTTKEHLTQVVSP</sequence>
<reference evidence="2 3" key="1">
    <citation type="submission" date="2024-02" db="EMBL/GenBank/DDBJ databases">
        <title>Haloferula sargassicola NBRC 104335.</title>
        <authorList>
            <person name="Ichikawa N."/>
            <person name="Katano-Makiyama Y."/>
            <person name="Hidaka K."/>
        </authorList>
    </citation>
    <scope>NUCLEOTIDE SEQUENCE [LARGE SCALE GENOMIC DNA]</scope>
    <source>
        <strain evidence="2 3">NBRC 104335</strain>
    </source>
</reference>
<evidence type="ECO:0000256" key="1">
    <source>
        <dbReference type="SAM" id="SignalP"/>
    </source>
</evidence>
<keyword evidence="3" id="KW-1185">Reference proteome</keyword>
<evidence type="ECO:0000313" key="3">
    <source>
        <dbReference type="Proteomes" id="UP001476282"/>
    </source>
</evidence>
<evidence type="ECO:0000313" key="2">
    <source>
        <dbReference type="EMBL" id="GAA5480844.1"/>
    </source>
</evidence>
<evidence type="ECO:0008006" key="4">
    <source>
        <dbReference type="Google" id="ProtNLM"/>
    </source>
</evidence>
<dbReference type="Proteomes" id="UP001476282">
    <property type="component" value="Unassembled WGS sequence"/>
</dbReference>
<comment type="caution">
    <text evidence="2">The sequence shown here is derived from an EMBL/GenBank/DDBJ whole genome shotgun (WGS) entry which is preliminary data.</text>
</comment>
<gene>
    <name evidence="2" type="ORF">Hsar01_00048</name>
</gene>
<feature type="signal peptide" evidence="1">
    <location>
        <begin position="1"/>
        <end position="15"/>
    </location>
</feature>
<feature type="chain" id="PRO_5047481700" description="Laminin IV type A domain-containing protein" evidence="1">
    <location>
        <begin position="16"/>
        <end position="279"/>
    </location>
</feature>
<accession>A0ABP9UNH0</accession>
<dbReference type="RefSeq" id="WP_353565002.1">
    <property type="nucleotide sequence ID" value="NZ_BAABRI010000001.1"/>
</dbReference>